<feature type="region of interest" description="Disordered" evidence="1">
    <location>
        <begin position="544"/>
        <end position="587"/>
    </location>
</feature>
<feature type="region of interest" description="Disordered" evidence="1">
    <location>
        <begin position="66"/>
        <end position="268"/>
    </location>
</feature>
<accession>A0AAP0CIA8</accession>
<dbReference type="EMBL" id="JBCNJP010000025">
    <property type="protein sequence ID" value="KAK9053858.1"/>
    <property type="molecule type" value="Genomic_DNA"/>
</dbReference>
<feature type="compositionally biased region" description="Acidic residues" evidence="1">
    <location>
        <begin position="548"/>
        <end position="559"/>
    </location>
</feature>
<dbReference type="AlphaFoldDB" id="A0AAP0CIA8"/>
<keyword evidence="3" id="KW-1185">Reference proteome</keyword>
<feature type="region of interest" description="Disordered" evidence="1">
    <location>
        <begin position="1"/>
        <end position="33"/>
    </location>
</feature>
<dbReference type="PANTHER" id="PTHR36005:SF1">
    <property type="entry name" value="DNA LIGASE-LIKE PROTEIN"/>
    <property type="match status" value="1"/>
</dbReference>
<gene>
    <name evidence="2" type="ORF">SSX86_024933</name>
</gene>
<comment type="caution">
    <text evidence="2">The sequence shown here is derived from an EMBL/GenBank/DDBJ whole genome shotgun (WGS) entry which is preliminary data.</text>
</comment>
<organism evidence="2 3">
    <name type="scientific">Deinandra increscens subsp. villosa</name>
    <dbReference type="NCBI Taxonomy" id="3103831"/>
    <lineage>
        <taxon>Eukaryota</taxon>
        <taxon>Viridiplantae</taxon>
        <taxon>Streptophyta</taxon>
        <taxon>Embryophyta</taxon>
        <taxon>Tracheophyta</taxon>
        <taxon>Spermatophyta</taxon>
        <taxon>Magnoliopsida</taxon>
        <taxon>eudicotyledons</taxon>
        <taxon>Gunneridae</taxon>
        <taxon>Pentapetalae</taxon>
        <taxon>asterids</taxon>
        <taxon>campanulids</taxon>
        <taxon>Asterales</taxon>
        <taxon>Asteraceae</taxon>
        <taxon>Asteroideae</taxon>
        <taxon>Heliantheae alliance</taxon>
        <taxon>Madieae</taxon>
        <taxon>Madiinae</taxon>
        <taxon>Deinandra</taxon>
    </lineage>
</organism>
<feature type="compositionally biased region" description="Acidic residues" evidence="1">
    <location>
        <begin position="482"/>
        <end position="494"/>
    </location>
</feature>
<feature type="compositionally biased region" description="Basic and acidic residues" evidence="1">
    <location>
        <begin position="241"/>
        <end position="267"/>
    </location>
</feature>
<feature type="compositionally biased region" description="Acidic residues" evidence="1">
    <location>
        <begin position="465"/>
        <end position="475"/>
    </location>
</feature>
<evidence type="ECO:0000256" key="1">
    <source>
        <dbReference type="SAM" id="MobiDB-lite"/>
    </source>
</evidence>
<proteinExistence type="predicted"/>
<feature type="compositionally biased region" description="Basic and acidic residues" evidence="1">
    <location>
        <begin position="169"/>
        <end position="183"/>
    </location>
</feature>
<feature type="compositionally biased region" description="Acidic residues" evidence="1">
    <location>
        <begin position="568"/>
        <end position="578"/>
    </location>
</feature>
<protein>
    <recommendedName>
        <fullName evidence="4">DNA replication checkpoint mediator MRC1 domain-containing protein</fullName>
    </recommendedName>
</protein>
<reference evidence="2 3" key="1">
    <citation type="submission" date="2024-04" db="EMBL/GenBank/DDBJ databases">
        <title>The reference genome of an endangered Asteraceae, Deinandra increscens subsp. villosa, native to the Central Coast of California.</title>
        <authorList>
            <person name="Guilliams M."/>
            <person name="Hasenstab-Lehman K."/>
            <person name="Meyer R."/>
            <person name="Mcevoy S."/>
        </authorList>
    </citation>
    <scope>NUCLEOTIDE SEQUENCE [LARGE SCALE GENOMIC DNA]</scope>
    <source>
        <tissue evidence="2">Leaf</tissue>
    </source>
</reference>
<evidence type="ECO:0000313" key="3">
    <source>
        <dbReference type="Proteomes" id="UP001408789"/>
    </source>
</evidence>
<feature type="compositionally biased region" description="Basic and acidic residues" evidence="1">
    <location>
        <begin position="100"/>
        <end position="111"/>
    </location>
</feature>
<evidence type="ECO:0000313" key="2">
    <source>
        <dbReference type="EMBL" id="KAK9053858.1"/>
    </source>
</evidence>
<feature type="region of interest" description="Disordered" evidence="1">
    <location>
        <begin position="300"/>
        <end position="494"/>
    </location>
</feature>
<feature type="compositionally biased region" description="Acidic residues" evidence="1">
    <location>
        <begin position="142"/>
        <end position="158"/>
    </location>
</feature>
<name>A0AAP0CIA8_9ASTR</name>
<dbReference type="Proteomes" id="UP001408789">
    <property type="component" value="Unassembled WGS sequence"/>
</dbReference>
<feature type="compositionally biased region" description="Basic residues" evidence="1">
    <location>
        <begin position="21"/>
        <end position="31"/>
    </location>
</feature>
<sequence length="901" mass="101458">MESDDDYESFSLHNDEPSPSPKHRRLKRLKKSTVQSTTVESVSELIDLPKVDFARLEALEASEIRAFDDSCEPPPSEGLDVDVAGDGKEVSSDFDDTPVDGDRKETKRSLQFDEAFDDGGDGKVKELSNCYDNTRVNSDPKETEEDLEFGEGFNDDETEQRVSPGVDETVLRTDRKETKRALDFDDDVNESGPDQTVKIREDGEKEADEDVMNEKKEKKEKKKRLKTSSDDPKAKTSYSSKRREEKERKDHLDQLHAESQRLLRETRGVSFKPVPLVQKPISSILERIRQRKLEMLKKFPQSNADDSCEEDDHLASVETEVSDLPESVKEEKVSNVLNGDPESVDVGMNEPDACGEQEDDVNACSQKDLDVEPTPALRAPVDDTQELFGDSQTSDDKESDNDESCEQTSSSQEEEMEPSLLTMKLKFDSAPDDICDEEENDKENMDPHSPKHSSPIGDTAKAFLDDEAEEEDDSDNDRMVFGDDDEDENEDDIDELNKMIATGYKERPIDLETRNELHQKWLEEKDAAGTDDLLRRLNVASKLREASLLDDEEGEDDIEMNANNNDDGNGEDDSDDDVEKPRVPRVNSKLAKELIAQMFKDKDDDFFSSDDEETENTLVRERLLNKNKEKSRLVSPIEKKNPGEDLGFIKKLNTVPESRKKPSTTLFFDTMLTGGNSNSSSKSSFLNRMANHSVQISSKQGGSSGAQSFIFGRDDSNSRNSISISEEISNTTTSREVQIKKVTTTYKCSQSQGGSSTQTTKLDSERSSRSFFEILKRSSVQSTVHKRDHDIELSQSVFEAFKIPKKPIKIQGRMNPGNYVIISSSEDESGVVVNTNPNEGLVLGDVPNENQEYLPEIEEQADEEVPIYNEANDVIGIDDEIVPDNPLDEHLQEVQSWMRQT</sequence>
<evidence type="ECO:0008006" key="4">
    <source>
        <dbReference type="Google" id="ProtNLM"/>
    </source>
</evidence>
<feature type="compositionally biased region" description="Acidic residues" evidence="1">
    <location>
        <begin position="430"/>
        <end position="441"/>
    </location>
</feature>
<dbReference type="PANTHER" id="PTHR36005">
    <property type="entry name" value="DNA LIGASE-LIKE PROTEIN"/>
    <property type="match status" value="1"/>
</dbReference>